<name>A0ABD5W870_9EURY</name>
<comment type="caution">
    <text evidence="3">The sequence shown here is derived from an EMBL/GenBank/DDBJ whole genome shotgun (WGS) entry which is preliminary data.</text>
</comment>
<dbReference type="EMBL" id="JBHTAH010000005">
    <property type="protein sequence ID" value="MFC7069397.1"/>
    <property type="molecule type" value="Genomic_DNA"/>
</dbReference>
<dbReference type="AlphaFoldDB" id="A0ABD5W870"/>
<evidence type="ECO:0000313" key="4">
    <source>
        <dbReference type="Proteomes" id="UP001596461"/>
    </source>
</evidence>
<organism evidence="3 4">
    <name type="scientific">Halobaculum lipolyticum</name>
    <dbReference type="NCBI Taxonomy" id="3032001"/>
    <lineage>
        <taxon>Archaea</taxon>
        <taxon>Methanobacteriati</taxon>
        <taxon>Methanobacteriota</taxon>
        <taxon>Stenosarchaea group</taxon>
        <taxon>Halobacteria</taxon>
        <taxon>Halobacteriales</taxon>
        <taxon>Haloferacaceae</taxon>
        <taxon>Halobaculum</taxon>
    </lineage>
</organism>
<dbReference type="Pfam" id="PF00378">
    <property type="entry name" value="ECH_1"/>
    <property type="match status" value="1"/>
</dbReference>
<dbReference type="SUPFAM" id="SSF52096">
    <property type="entry name" value="ClpP/crotonase"/>
    <property type="match status" value="1"/>
</dbReference>
<dbReference type="Gene3D" id="3.90.226.10">
    <property type="entry name" value="2-enoyl-CoA Hydratase, Chain A, domain 1"/>
    <property type="match status" value="1"/>
</dbReference>
<proteinExistence type="inferred from homology"/>
<protein>
    <submittedName>
        <fullName evidence="3">Enoyl-CoA hydratase/isomerase family protein</fullName>
    </submittedName>
</protein>
<reference evidence="3 4" key="1">
    <citation type="journal article" date="2019" name="Int. J. Syst. Evol. Microbiol.">
        <title>The Global Catalogue of Microorganisms (GCM) 10K type strain sequencing project: providing services to taxonomists for standard genome sequencing and annotation.</title>
        <authorList>
            <consortium name="The Broad Institute Genomics Platform"/>
            <consortium name="The Broad Institute Genome Sequencing Center for Infectious Disease"/>
            <person name="Wu L."/>
            <person name="Ma J."/>
        </authorList>
    </citation>
    <scope>NUCLEOTIDE SEQUENCE [LARGE SCALE GENOMIC DNA]</scope>
    <source>
        <strain evidence="3 4">DT31</strain>
    </source>
</reference>
<dbReference type="GO" id="GO:0003824">
    <property type="term" value="F:catalytic activity"/>
    <property type="evidence" value="ECO:0007669"/>
    <property type="project" value="UniProtKB-ARBA"/>
</dbReference>
<dbReference type="CDD" id="cd06558">
    <property type="entry name" value="crotonase-like"/>
    <property type="match status" value="1"/>
</dbReference>
<evidence type="ECO:0000256" key="1">
    <source>
        <dbReference type="ARBA" id="ARBA00005254"/>
    </source>
</evidence>
<comment type="similarity">
    <text evidence="1 2">Belongs to the enoyl-CoA hydratase/isomerase family.</text>
</comment>
<dbReference type="InterPro" id="IPR001753">
    <property type="entry name" value="Enoyl-CoA_hydra/iso"/>
</dbReference>
<dbReference type="PROSITE" id="PS00166">
    <property type="entry name" value="ENOYL_COA_HYDRATASE"/>
    <property type="match status" value="1"/>
</dbReference>
<sequence length="226" mass="23182">MIRSERADDGEYRTVTLDRPDARNALTPEALDALEAAVVDADEPVVLLRGAGSAFCAGADLSVVEDLEDPAAFAGHGQRVAESIETADAVVVAGVDGAARGGGVELALACDLRVATPDATFAETGVSFGLFGAWGGTARLPRVVGEGVALDVACSARVLDAEEAHDVGLVSRVVPDPAAVAREVAGNDPDALAAVKRLVRRGARGAETEPAERDAFARLHGDQFGE</sequence>
<dbReference type="PANTHER" id="PTHR11941:SF54">
    <property type="entry name" value="ENOYL-COA HYDRATASE, MITOCHONDRIAL"/>
    <property type="match status" value="1"/>
</dbReference>
<keyword evidence="4" id="KW-1185">Reference proteome</keyword>
<evidence type="ECO:0000256" key="2">
    <source>
        <dbReference type="RuleBase" id="RU003707"/>
    </source>
</evidence>
<dbReference type="InterPro" id="IPR018376">
    <property type="entry name" value="Enoyl-CoA_hyd/isom_CS"/>
</dbReference>
<dbReference type="GeneID" id="81125147"/>
<dbReference type="InterPro" id="IPR029045">
    <property type="entry name" value="ClpP/crotonase-like_dom_sf"/>
</dbReference>
<dbReference type="PANTHER" id="PTHR11941">
    <property type="entry name" value="ENOYL-COA HYDRATASE-RELATED"/>
    <property type="match status" value="1"/>
</dbReference>
<dbReference type="RefSeq" id="WP_284030318.1">
    <property type="nucleotide sequence ID" value="NZ_CP126154.1"/>
</dbReference>
<gene>
    <name evidence="3" type="ORF">ACFQL9_07070</name>
</gene>
<dbReference type="Proteomes" id="UP001596461">
    <property type="component" value="Unassembled WGS sequence"/>
</dbReference>
<evidence type="ECO:0000313" key="3">
    <source>
        <dbReference type="EMBL" id="MFC7069397.1"/>
    </source>
</evidence>
<accession>A0ABD5W870</accession>